<dbReference type="SUPFAM" id="SSF55144">
    <property type="entry name" value="LigT-like"/>
    <property type="match status" value="1"/>
</dbReference>
<proteinExistence type="predicted"/>
<dbReference type="PANTHER" id="PTHR13360">
    <property type="entry name" value="ACTIVATING SIGNAL COINTEGRATOR 1 COMPLEX SUBUNIT 1"/>
    <property type="match status" value="1"/>
</dbReference>
<dbReference type="AlphaFoldDB" id="A0ABD2SIL5"/>
<dbReference type="Proteomes" id="UP001627284">
    <property type="component" value="Unassembled WGS sequence"/>
</dbReference>
<feature type="domain" description="A-kinase anchor protein 7-like phosphoesterase" evidence="1">
    <location>
        <begin position="32"/>
        <end position="209"/>
    </location>
</feature>
<name>A0ABD2SIL5_9SOLN</name>
<sequence length="216" mass="24299">MDKTNIPLVSYLPKVSKSSTSESKASKLLDLGIEKSIFIKPKTFHLTVLMLKLWNKDRIEAAAEVLRIVSPKVIDALENRPVSIRLKGLECMKGSPAKARVVYAPVEVIGGEDRLLRACQVITNAFIEAGLVLENDLNQKLKLHATIMNARHRKSKKGSKKADSFDARKIFGQYGSEDWGEYLICEAHLSQRFVFDDDGYYHCCASLPFPEEMQLD</sequence>
<protein>
    <recommendedName>
        <fullName evidence="1">A-kinase anchor protein 7-like phosphoesterase domain-containing protein</fullName>
    </recommendedName>
</protein>
<dbReference type="Pfam" id="PF10469">
    <property type="entry name" value="AKAP7_NLS"/>
    <property type="match status" value="1"/>
</dbReference>
<gene>
    <name evidence="2" type="ORF">AABB24_027298</name>
</gene>
<dbReference type="InterPro" id="IPR009210">
    <property type="entry name" value="ASCC1"/>
</dbReference>
<dbReference type="Gene3D" id="3.90.1140.10">
    <property type="entry name" value="Cyclic phosphodiesterase"/>
    <property type="match status" value="1"/>
</dbReference>
<dbReference type="InterPro" id="IPR009097">
    <property type="entry name" value="Cyclic_Pdiesterase"/>
</dbReference>
<accession>A0ABD2SIL5</accession>
<dbReference type="EMBL" id="JBJKTR010000015">
    <property type="protein sequence ID" value="KAL3343703.1"/>
    <property type="molecule type" value="Genomic_DNA"/>
</dbReference>
<dbReference type="InterPro" id="IPR019510">
    <property type="entry name" value="AKAP7-like_phosphoesterase"/>
</dbReference>
<keyword evidence="3" id="KW-1185">Reference proteome</keyword>
<comment type="caution">
    <text evidence="2">The sequence shown here is derived from an EMBL/GenBank/DDBJ whole genome shotgun (WGS) entry which is preliminary data.</text>
</comment>
<evidence type="ECO:0000313" key="2">
    <source>
        <dbReference type="EMBL" id="KAL3343702.1"/>
    </source>
</evidence>
<reference evidence="2 3" key="1">
    <citation type="submission" date="2024-05" db="EMBL/GenBank/DDBJ databases">
        <title>De novo assembly of an allotetraploid wild potato.</title>
        <authorList>
            <person name="Hosaka A.J."/>
        </authorList>
    </citation>
    <scope>NUCLEOTIDE SEQUENCE [LARGE SCALE GENOMIC DNA]</scope>
    <source>
        <tissue evidence="2">Young leaves</tissue>
    </source>
</reference>
<evidence type="ECO:0000259" key="1">
    <source>
        <dbReference type="Pfam" id="PF10469"/>
    </source>
</evidence>
<dbReference type="EMBL" id="JBJKTR010000015">
    <property type="protein sequence ID" value="KAL3343702.1"/>
    <property type="molecule type" value="Genomic_DNA"/>
</dbReference>
<evidence type="ECO:0000313" key="3">
    <source>
        <dbReference type="Proteomes" id="UP001627284"/>
    </source>
</evidence>
<dbReference type="PANTHER" id="PTHR13360:SF1">
    <property type="entry name" value="ACTIVATING SIGNAL COINTEGRATOR 1 COMPLEX SUBUNIT 1"/>
    <property type="match status" value="1"/>
</dbReference>
<organism evidence="2 3">
    <name type="scientific">Solanum stoloniferum</name>
    <dbReference type="NCBI Taxonomy" id="62892"/>
    <lineage>
        <taxon>Eukaryota</taxon>
        <taxon>Viridiplantae</taxon>
        <taxon>Streptophyta</taxon>
        <taxon>Embryophyta</taxon>
        <taxon>Tracheophyta</taxon>
        <taxon>Spermatophyta</taxon>
        <taxon>Magnoliopsida</taxon>
        <taxon>eudicotyledons</taxon>
        <taxon>Gunneridae</taxon>
        <taxon>Pentapetalae</taxon>
        <taxon>asterids</taxon>
        <taxon>lamiids</taxon>
        <taxon>Solanales</taxon>
        <taxon>Solanaceae</taxon>
        <taxon>Solanoideae</taxon>
        <taxon>Solaneae</taxon>
        <taxon>Solanum</taxon>
    </lineage>
</organism>